<keyword evidence="3" id="KW-1185">Reference proteome</keyword>
<dbReference type="Proteomes" id="UP000186817">
    <property type="component" value="Unassembled WGS sequence"/>
</dbReference>
<protein>
    <submittedName>
        <fullName evidence="2">Uncharacterized protein</fullName>
    </submittedName>
</protein>
<dbReference type="AlphaFoldDB" id="A0A1Q9ECQ8"/>
<dbReference type="EMBL" id="LSRX01000192">
    <property type="protein sequence ID" value="OLQ05167.1"/>
    <property type="molecule type" value="Genomic_DNA"/>
</dbReference>
<sequence>MRSHNILPTWIMAKLSGDYVYHLVQSMPDSEKEKFAELMFGNGSSQPPSAPAARFFLHYVSAGQESPKQPPPQRPTEDPATQAQLSRRHLWHHDNPSFGSAKVIEVDDDATSGGHGPQQPAPTSAAPPATQAQGGGQNQGSEVKEPPAEVIGDDFTDFQDEREAGDKGTGKGKGNSFDTW</sequence>
<feature type="compositionally biased region" description="Basic and acidic residues" evidence="1">
    <location>
        <begin position="159"/>
        <end position="169"/>
    </location>
</feature>
<comment type="caution">
    <text evidence="2">The sequence shown here is derived from an EMBL/GenBank/DDBJ whole genome shotgun (WGS) entry which is preliminary data.</text>
</comment>
<feature type="compositionally biased region" description="Low complexity" evidence="1">
    <location>
        <begin position="117"/>
        <end position="132"/>
    </location>
</feature>
<organism evidence="2 3">
    <name type="scientific">Symbiodinium microadriaticum</name>
    <name type="common">Dinoflagellate</name>
    <name type="synonym">Zooxanthella microadriatica</name>
    <dbReference type="NCBI Taxonomy" id="2951"/>
    <lineage>
        <taxon>Eukaryota</taxon>
        <taxon>Sar</taxon>
        <taxon>Alveolata</taxon>
        <taxon>Dinophyceae</taxon>
        <taxon>Suessiales</taxon>
        <taxon>Symbiodiniaceae</taxon>
        <taxon>Symbiodinium</taxon>
    </lineage>
</organism>
<name>A0A1Q9ECQ8_SYMMI</name>
<evidence type="ECO:0000256" key="1">
    <source>
        <dbReference type="SAM" id="MobiDB-lite"/>
    </source>
</evidence>
<evidence type="ECO:0000313" key="2">
    <source>
        <dbReference type="EMBL" id="OLQ05167.1"/>
    </source>
</evidence>
<feature type="region of interest" description="Disordered" evidence="1">
    <location>
        <begin position="63"/>
        <end position="180"/>
    </location>
</feature>
<accession>A0A1Q9ECQ8</accession>
<reference evidence="2 3" key="1">
    <citation type="submission" date="2016-02" db="EMBL/GenBank/DDBJ databases">
        <title>Genome analysis of coral dinoflagellate symbionts highlights evolutionary adaptations to a symbiotic lifestyle.</title>
        <authorList>
            <person name="Aranda M."/>
            <person name="Li Y."/>
            <person name="Liew Y.J."/>
            <person name="Baumgarten S."/>
            <person name="Simakov O."/>
            <person name="Wilson M."/>
            <person name="Piel J."/>
            <person name="Ashoor H."/>
            <person name="Bougouffa S."/>
            <person name="Bajic V.B."/>
            <person name="Ryu T."/>
            <person name="Ravasi T."/>
            <person name="Bayer T."/>
            <person name="Micklem G."/>
            <person name="Kim H."/>
            <person name="Bhak J."/>
            <person name="Lajeunesse T.C."/>
            <person name="Voolstra C.R."/>
        </authorList>
    </citation>
    <scope>NUCLEOTIDE SEQUENCE [LARGE SCALE GENOMIC DNA]</scope>
    <source>
        <strain evidence="2 3">CCMP2467</strain>
    </source>
</reference>
<proteinExistence type="predicted"/>
<dbReference type="OrthoDB" id="10343884at2759"/>
<gene>
    <name evidence="2" type="ORF">AK812_SmicGene11647</name>
</gene>
<evidence type="ECO:0000313" key="3">
    <source>
        <dbReference type="Proteomes" id="UP000186817"/>
    </source>
</evidence>